<dbReference type="SUPFAM" id="SSF52972">
    <property type="entry name" value="ITPase-like"/>
    <property type="match status" value="1"/>
</dbReference>
<dbReference type="PANTHER" id="PTHR11067">
    <property type="entry name" value="INOSINE TRIPHOSPHATE PYROPHOSPHATASE/HAM1 PROTEIN"/>
    <property type="match status" value="1"/>
</dbReference>
<proteinExistence type="inferred from homology"/>
<evidence type="ECO:0000256" key="1">
    <source>
        <dbReference type="ARBA" id="ARBA00008023"/>
    </source>
</evidence>
<dbReference type="EC" id="3.6.1.66" evidence="3"/>
<dbReference type="Gene3D" id="3.90.950.10">
    <property type="match status" value="1"/>
</dbReference>
<evidence type="ECO:0000313" key="3">
    <source>
        <dbReference type="EMBL" id="MBP2023339.1"/>
    </source>
</evidence>
<sequence>MDKVLVYVTGNEIKFNVASKTFKNTGITLLQKKLDTPEIQSKSVQEVAKYSASWASEKLGKAVIVTDAGFLIEALNGFPGPFIKFINQWFSAEDYMNLMKGKTNRRIIIQDCLAYCYPNKEPIVFTGSYIGELAMEPSAKPGTPIDRLFIPQGFSVPIAEIPEEEMTAYWSSGVIMSKFKEYILKK</sequence>
<name>A0ABS4K6D4_9CLOT</name>
<comment type="similarity">
    <text evidence="1">Belongs to the HAM1 NTPase family.</text>
</comment>
<dbReference type="EMBL" id="JAGGLL010000027">
    <property type="protein sequence ID" value="MBP2023339.1"/>
    <property type="molecule type" value="Genomic_DNA"/>
</dbReference>
<dbReference type="GO" id="GO:0036220">
    <property type="term" value="F:ITP diphosphatase activity"/>
    <property type="evidence" value="ECO:0007669"/>
    <property type="project" value="UniProtKB-EC"/>
</dbReference>
<dbReference type="Pfam" id="PF01725">
    <property type="entry name" value="Ham1p_like"/>
    <property type="match status" value="1"/>
</dbReference>
<accession>A0ABS4K6D4</accession>
<reference evidence="3 4" key="1">
    <citation type="submission" date="2021-03" db="EMBL/GenBank/DDBJ databases">
        <title>Genomic Encyclopedia of Type Strains, Phase IV (KMG-IV): sequencing the most valuable type-strain genomes for metagenomic binning, comparative biology and taxonomic classification.</title>
        <authorList>
            <person name="Goeker M."/>
        </authorList>
    </citation>
    <scope>NUCLEOTIDE SEQUENCE [LARGE SCALE GENOMIC DNA]</scope>
    <source>
        <strain evidence="3 4">DSM 28650</strain>
    </source>
</reference>
<keyword evidence="4" id="KW-1185">Reference proteome</keyword>
<gene>
    <name evidence="3" type="ORF">J2Z44_003176</name>
</gene>
<organism evidence="3 4">
    <name type="scientific">Clostridium punense</name>
    <dbReference type="NCBI Taxonomy" id="1054297"/>
    <lineage>
        <taxon>Bacteria</taxon>
        <taxon>Bacillati</taxon>
        <taxon>Bacillota</taxon>
        <taxon>Clostridia</taxon>
        <taxon>Eubacteriales</taxon>
        <taxon>Clostridiaceae</taxon>
        <taxon>Clostridium</taxon>
    </lineage>
</organism>
<dbReference type="InterPro" id="IPR029001">
    <property type="entry name" value="ITPase-like_fam"/>
</dbReference>
<dbReference type="PANTHER" id="PTHR11067:SF9">
    <property type="entry name" value="INOSINE TRIPHOSPHATE PYROPHOSPHATASE"/>
    <property type="match status" value="1"/>
</dbReference>
<dbReference type="RefSeq" id="WP_021281125.1">
    <property type="nucleotide sequence ID" value="NZ_JAGGLL010000027.1"/>
</dbReference>
<dbReference type="InterPro" id="IPR002637">
    <property type="entry name" value="RdgB/HAM1"/>
</dbReference>
<comment type="caution">
    <text evidence="3">The sequence shown here is derived from an EMBL/GenBank/DDBJ whole genome shotgun (WGS) entry which is preliminary data.</text>
</comment>
<protein>
    <submittedName>
        <fullName evidence="3">XTP/dITP diphosphohydrolase</fullName>
        <ecNumber evidence="3">3.6.1.66</ecNumber>
    </submittedName>
</protein>
<dbReference type="Proteomes" id="UP001519308">
    <property type="component" value="Unassembled WGS sequence"/>
</dbReference>
<evidence type="ECO:0000256" key="2">
    <source>
        <dbReference type="ARBA" id="ARBA00022801"/>
    </source>
</evidence>
<keyword evidence="2 3" id="KW-0378">Hydrolase</keyword>
<evidence type="ECO:0000313" key="4">
    <source>
        <dbReference type="Proteomes" id="UP001519308"/>
    </source>
</evidence>